<sequence length="153" mass="17557">MKKRSVFIFGLVLAGAVFVGSNLYASEDVERYEKSNHQKTLHALGIEAEPKDVERMNTLTDGNGKKWIYTDFIDRGTIIEKMDSKYTEDVGGAFIQVHDKIMQKYAKVGDTIPVILLDEELKEGYFAFNRQEGETLSFKIKYDNGAWEYELQK</sequence>
<evidence type="ECO:0000313" key="1">
    <source>
        <dbReference type="EMBL" id="QDS37196.1"/>
    </source>
</evidence>
<proteinExistence type="predicted"/>
<organism evidence="1 2">
    <name type="scientific">Brevibacillus brevis</name>
    <name type="common">Bacillus brevis</name>
    <dbReference type="NCBI Taxonomy" id="1393"/>
    <lineage>
        <taxon>Bacteria</taxon>
        <taxon>Bacillati</taxon>
        <taxon>Bacillota</taxon>
        <taxon>Bacilli</taxon>
        <taxon>Bacillales</taxon>
        <taxon>Paenibacillaceae</taxon>
        <taxon>Brevibacillus</taxon>
    </lineage>
</organism>
<name>A0A517IE85_BREBE</name>
<dbReference type="EMBL" id="CP042161">
    <property type="protein sequence ID" value="QDS37196.1"/>
    <property type="molecule type" value="Genomic_DNA"/>
</dbReference>
<dbReference type="AlphaFoldDB" id="A0A517IE85"/>
<gene>
    <name evidence="1" type="ORF">FPS98_26355</name>
</gene>
<reference evidence="1 2" key="1">
    <citation type="submission" date="2019-07" db="EMBL/GenBank/DDBJ databases">
        <title>Characterization of Brevibacillus brevis HK544, as a potential biocontrol agent.</title>
        <authorList>
            <person name="Kim H."/>
        </authorList>
    </citation>
    <scope>NUCLEOTIDE SEQUENCE [LARGE SCALE GENOMIC DNA]</scope>
    <source>
        <strain evidence="1 2">HK544</strain>
    </source>
</reference>
<dbReference type="RefSeq" id="WP_144618639.1">
    <property type="nucleotide sequence ID" value="NZ_CP042161.1"/>
</dbReference>
<protein>
    <submittedName>
        <fullName evidence="1">Uncharacterized protein</fullName>
    </submittedName>
</protein>
<evidence type="ECO:0000313" key="2">
    <source>
        <dbReference type="Proteomes" id="UP000317713"/>
    </source>
</evidence>
<accession>A0A517IE85</accession>
<dbReference type="Proteomes" id="UP000317713">
    <property type="component" value="Chromosome"/>
</dbReference>